<dbReference type="SUPFAM" id="SSF102198">
    <property type="entry name" value="Putative cyclase"/>
    <property type="match status" value="1"/>
</dbReference>
<dbReference type="EMBL" id="JAJVKT010000019">
    <property type="protein sequence ID" value="MCE7510024.1"/>
    <property type="molecule type" value="Genomic_DNA"/>
</dbReference>
<gene>
    <name evidence="2" type="ORF">LZG35_15410</name>
</gene>
<dbReference type="InterPro" id="IPR037175">
    <property type="entry name" value="KFase_sf"/>
</dbReference>
<dbReference type="Gene3D" id="3.50.30.50">
    <property type="entry name" value="Putative cyclase"/>
    <property type="match status" value="1"/>
</dbReference>
<comment type="caution">
    <text evidence="2">The sequence shown here is derived from an EMBL/GenBank/DDBJ whole genome shotgun (WGS) entry which is preliminary data.</text>
</comment>
<dbReference type="KEGG" id="axe:P40_15740"/>
<dbReference type="GO" id="GO:0019441">
    <property type="term" value="P:L-tryptophan catabolic process to kynurenine"/>
    <property type="evidence" value="ECO:0007669"/>
    <property type="project" value="InterPro"/>
</dbReference>
<dbReference type="RefSeq" id="WP_026948687.1">
    <property type="nucleotide sequence ID" value="NZ_CBDDTQ010000006.1"/>
</dbReference>
<evidence type="ECO:0000313" key="2">
    <source>
        <dbReference type="EMBL" id="MCE7510024.1"/>
    </source>
</evidence>
<dbReference type="Pfam" id="PF04199">
    <property type="entry name" value="Cyclase"/>
    <property type="match status" value="1"/>
</dbReference>
<dbReference type="AlphaFoldDB" id="A0A9Q3W6Q2"/>
<dbReference type="PANTHER" id="PTHR34861">
    <property type="match status" value="1"/>
</dbReference>
<dbReference type="Proteomes" id="UP001107961">
    <property type="component" value="Unassembled WGS sequence"/>
</dbReference>
<keyword evidence="1" id="KW-0732">Signal</keyword>
<feature type="signal peptide" evidence="1">
    <location>
        <begin position="1"/>
        <end position="29"/>
    </location>
</feature>
<evidence type="ECO:0000256" key="1">
    <source>
        <dbReference type="SAM" id="SignalP"/>
    </source>
</evidence>
<dbReference type="InterPro" id="IPR007325">
    <property type="entry name" value="KFase/CYL"/>
</dbReference>
<name>A0A9Q3W6Q2_9GAMM</name>
<sequence length="348" mass="37527">MKTTMSGLGSGWRCLLAGCLLASAAPLLAETAMERLQKDAPSNWSKWGDDDQVGALNYLADESVLTGLKAVSEGRVFTLQIPMTSGSGPVFPGRIATQHFMANDAAAYSAGKAEPLPGGIKYSDDAAFIYLQGTTHVDSLAHAWYGEQVYGGKSDQTTVHGHAHADVAQLGNKGIVGRAVLLDVGRHKNKDAPYRLAPSSCIDLEDLKDTAEAQKVKVNKRDILVIRTGSIARFWEEEPDAKWEAYTEPGLCYSKELVNWVDEMEIPMIASDNLAIEKVSQQIDGETVIIPLHGAFIRDLGVVLSEIWWLDDLAADSAEDGKYDFLLVAAPLKMEGGTGAPVNPVAIK</sequence>
<dbReference type="GO" id="GO:0004061">
    <property type="term" value="F:arylformamidase activity"/>
    <property type="evidence" value="ECO:0007669"/>
    <property type="project" value="InterPro"/>
</dbReference>
<protein>
    <submittedName>
        <fullName evidence="2">Cyclase family protein</fullName>
    </submittedName>
</protein>
<keyword evidence="3" id="KW-1185">Reference proteome</keyword>
<organism evidence="2 3">
    <name type="scientific">Alloalcanivorax xenomutans</name>
    <dbReference type="NCBI Taxonomy" id="1094342"/>
    <lineage>
        <taxon>Bacteria</taxon>
        <taxon>Pseudomonadati</taxon>
        <taxon>Pseudomonadota</taxon>
        <taxon>Gammaproteobacteria</taxon>
        <taxon>Oceanospirillales</taxon>
        <taxon>Alcanivoracaceae</taxon>
        <taxon>Alloalcanivorax</taxon>
    </lineage>
</organism>
<proteinExistence type="predicted"/>
<evidence type="ECO:0000313" key="3">
    <source>
        <dbReference type="Proteomes" id="UP001107961"/>
    </source>
</evidence>
<feature type="chain" id="PRO_5040501712" evidence="1">
    <location>
        <begin position="30"/>
        <end position="348"/>
    </location>
</feature>
<accession>A0A9Q3W6Q2</accession>
<dbReference type="PANTHER" id="PTHR34861:SF10">
    <property type="entry name" value="CYCLASE"/>
    <property type="match status" value="1"/>
</dbReference>
<reference evidence="2" key="1">
    <citation type="submission" date="2022-01" db="EMBL/GenBank/DDBJ databases">
        <authorList>
            <person name="Karlyshev A.V."/>
            <person name="Jaspars M."/>
        </authorList>
    </citation>
    <scope>NUCLEOTIDE SEQUENCE</scope>
    <source>
        <strain evidence="2">AGSA3-2</strain>
    </source>
</reference>